<dbReference type="InterPro" id="IPR022657">
    <property type="entry name" value="De-COase2_CS"/>
</dbReference>
<keyword evidence="12" id="KW-1185">Reference proteome</keyword>
<dbReference type="FunFam" id="3.20.20.10:FF:000003">
    <property type="entry name" value="Diaminopimelate decarboxylase"/>
    <property type="match status" value="1"/>
</dbReference>
<evidence type="ECO:0000256" key="9">
    <source>
        <dbReference type="RuleBase" id="RU003738"/>
    </source>
</evidence>
<evidence type="ECO:0000256" key="7">
    <source>
        <dbReference type="NCBIfam" id="TIGR01048"/>
    </source>
</evidence>
<reference evidence="11 12" key="1">
    <citation type="submission" date="2016-12" db="EMBL/GenBank/DDBJ databases">
        <title>The draft genome sequence of Actinophytocola xinjiangensis.</title>
        <authorList>
            <person name="Wang W."/>
            <person name="Yuan L."/>
        </authorList>
    </citation>
    <scope>NUCLEOTIDE SEQUENCE [LARGE SCALE GENOMIC DNA]</scope>
    <source>
        <strain evidence="11 12">CGMCC 4.4663</strain>
    </source>
</reference>
<dbReference type="PROSITE" id="PS00878">
    <property type="entry name" value="ODR_DC_2_1"/>
    <property type="match status" value="1"/>
</dbReference>
<feature type="binding site" evidence="6">
    <location>
        <position position="310"/>
    </location>
    <ligand>
        <name>substrate</name>
    </ligand>
</feature>
<feature type="active site" description="Proton donor" evidence="8">
    <location>
        <position position="378"/>
    </location>
</feature>
<dbReference type="EC" id="4.1.1.20" evidence="6 7"/>
<keyword evidence="2 6" id="KW-0210">Decarboxylase</keyword>
<feature type="binding site" evidence="6">
    <location>
        <position position="351"/>
    </location>
    <ligand>
        <name>substrate</name>
    </ligand>
</feature>
<evidence type="ECO:0000256" key="4">
    <source>
        <dbReference type="ARBA" id="ARBA00023154"/>
    </source>
</evidence>
<dbReference type="PRINTS" id="PR01181">
    <property type="entry name" value="DAPDCRBXLASE"/>
</dbReference>
<protein>
    <recommendedName>
        <fullName evidence="6 7">Diaminopimelate decarboxylase</fullName>
        <shortName evidence="6">DAP decarboxylase</shortName>
        <shortName evidence="6">DAPDC</shortName>
        <ecNumber evidence="6 7">4.1.1.20</ecNumber>
    </recommendedName>
</protein>
<evidence type="ECO:0000256" key="6">
    <source>
        <dbReference type="HAMAP-Rule" id="MF_02120"/>
    </source>
</evidence>
<dbReference type="SUPFAM" id="SSF51419">
    <property type="entry name" value="PLP-binding barrel"/>
    <property type="match status" value="1"/>
</dbReference>
<dbReference type="GO" id="GO:0009089">
    <property type="term" value="P:lysine biosynthetic process via diaminopimelate"/>
    <property type="evidence" value="ECO:0007669"/>
    <property type="project" value="UniProtKB-UniRule"/>
</dbReference>
<feature type="binding site" evidence="6">
    <location>
        <position position="265"/>
    </location>
    <ligand>
        <name>pyridoxal 5'-phosphate</name>
        <dbReference type="ChEBI" id="CHEBI:597326"/>
    </ligand>
</feature>
<dbReference type="Gene3D" id="3.20.20.10">
    <property type="entry name" value="Alanine racemase"/>
    <property type="match status" value="1"/>
</dbReference>
<name>A0A7Z0WM71_9PSEU</name>
<comment type="cofactor">
    <cofactor evidence="1 6 8 9">
        <name>pyridoxal 5'-phosphate</name>
        <dbReference type="ChEBI" id="CHEBI:597326"/>
    </cofactor>
</comment>
<comment type="subunit">
    <text evidence="6">Homodimer.</text>
</comment>
<feature type="modified residue" description="N6-(pyridoxal phosphate)lysine" evidence="6 8">
    <location>
        <position position="83"/>
    </location>
</feature>
<evidence type="ECO:0000313" key="11">
    <source>
        <dbReference type="EMBL" id="OLF09873.1"/>
    </source>
</evidence>
<dbReference type="InterPro" id="IPR029066">
    <property type="entry name" value="PLP-binding_barrel"/>
</dbReference>
<feature type="domain" description="Orn/DAP/Arg decarboxylase 2 N-terminal" evidence="10">
    <location>
        <begin position="61"/>
        <end position="313"/>
    </location>
</feature>
<dbReference type="InterPro" id="IPR022644">
    <property type="entry name" value="De-COase2_N"/>
</dbReference>
<evidence type="ECO:0000256" key="8">
    <source>
        <dbReference type="PIRSR" id="PIRSR600183-50"/>
    </source>
</evidence>
<dbReference type="CDD" id="cd06828">
    <property type="entry name" value="PLPDE_III_DapDC"/>
    <property type="match status" value="1"/>
</dbReference>
<dbReference type="InterPro" id="IPR002986">
    <property type="entry name" value="DAP_deCOOHase_LysA"/>
</dbReference>
<evidence type="ECO:0000256" key="1">
    <source>
        <dbReference type="ARBA" id="ARBA00001933"/>
    </source>
</evidence>
<accession>A0A7Z0WM71</accession>
<evidence type="ECO:0000313" key="12">
    <source>
        <dbReference type="Proteomes" id="UP000185696"/>
    </source>
</evidence>
<keyword evidence="5 6" id="KW-0456">Lyase</keyword>
<comment type="pathway">
    <text evidence="6 9">Amino-acid biosynthesis; L-lysine biosynthesis via DAP pathway; L-lysine from DL-2,6-diaminopimelate: step 1/1.</text>
</comment>
<feature type="binding site" evidence="6">
    <location>
        <position position="408"/>
    </location>
    <ligand>
        <name>pyridoxal 5'-phosphate</name>
        <dbReference type="ChEBI" id="CHEBI:597326"/>
    </ligand>
</feature>
<evidence type="ECO:0000256" key="2">
    <source>
        <dbReference type="ARBA" id="ARBA00022793"/>
    </source>
</evidence>
<proteinExistence type="inferred from homology"/>
<dbReference type="GO" id="GO:0030170">
    <property type="term" value="F:pyridoxal phosphate binding"/>
    <property type="evidence" value="ECO:0007669"/>
    <property type="project" value="UniProtKB-UniRule"/>
</dbReference>
<organism evidence="11 12">
    <name type="scientific">Actinophytocola xinjiangensis</name>
    <dbReference type="NCBI Taxonomy" id="485602"/>
    <lineage>
        <taxon>Bacteria</taxon>
        <taxon>Bacillati</taxon>
        <taxon>Actinomycetota</taxon>
        <taxon>Actinomycetes</taxon>
        <taxon>Pseudonocardiales</taxon>
        <taxon>Pseudonocardiaceae</taxon>
    </lineage>
</organism>
<dbReference type="NCBIfam" id="TIGR01048">
    <property type="entry name" value="lysA"/>
    <property type="match status" value="1"/>
</dbReference>
<evidence type="ECO:0000256" key="3">
    <source>
        <dbReference type="ARBA" id="ARBA00022898"/>
    </source>
</evidence>
<dbReference type="Pfam" id="PF02784">
    <property type="entry name" value="Orn_Arg_deC_N"/>
    <property type="match status" value="1"/>
</dbReference>
<dbReference type="PANTHER" id="PTHR43727">
    <property type="entry name" value="DIAMINOPIMELATE DECARBOXYLASE"/>
    <property type="match status" value="1"/>
</dbReference>
<dbReference type="OrthoDB" id="9802241at2"/>
<sequence length="450" mass="47229">MMTGSRPDWLRVPPDLNALAPRLWPRSARRDPDGVVSVGGVAVTEVAHRFATPAYLFDEAEFLARCAEFRAAFHDFDIFYAGKSFLCKAVARLVAGAGLNLDVCTGGELAVALAAGFPAERIVMHGNNKSAAELDRALRAGVGRIVVDSFDEITLLTELALAAGVRQTVLVRATVGVRADTHSHIATAHDDQKFGLSVTSGAAAEAVRRILAAGVLDLAGLHTHIGSQIFGTGEFAEAAHRAVALHAEIAHEHGVALPELSLGGGFGIAYVAPHDPVPPGVLAERLRTLVAKECAELGVAPPRLAIEPGRAISGPSGVTLYRVGVLKHLPGLRTYVGVDGGMSDNIRPPLYGGVYTAALGNRTSTAGPMLSRVVGKHCDAGDIVVPDEYLPADLAVGDLLVVPNTGAYCRSLSNNFNHVPRPPVLAVADGQVRVIIRGETEDDLLRLDVG</sequence>
<keyword evidence="3 6" id="KW-0663">Pyridoxal phosphate</keyword>
<dbReference type="InterPro" id="IPR000183">
    <property type="entry name" value="Orn/DAP/Arg_de-COase"/>
</dbReference>
<comment type="caution">
    <text evidence="6">Lacks conserved residue(s) required for the propagation of feature annotation.</text>
</comment>
<dbReference type="Gene3D" id="2.40.37.10">
    <property type="entry name" value="Lyase, Ornithine Decarboxylase, Chain A, domain 1"/>
    <property type="match status" value="1"/>
</dbReference>
<dbReference type="PRINTS" id="PR01179">
    <property type="entry name" value="ODADCRBXLASE"/>
</dbReference>
<dbReference type="InterPro" id="IPR022653">
    <property type="entry name" value="De-COase2_pyr-phos_BS"/>
</dbReference>
<comment type="similarity">
    <text evidence="6">Belongs to the Orn/Lys/Arg decarboxylase class-II family. LysA subfamily.</text>
</comment>
<keyword evidence="6" id="KW-0028">Amino-acid biosynthesis</keyword>
<dbReference type="HAMAP" id="MF_02120">
    <property type="entry name" value="LysA"/>
    <property type="match status" value="1"/>
</dbReference>
<evidence type="ECO:0000259" key="10">
    <source>
        <dbReference type="Pfam" id="PF02784"/>
    </source>
</evidence>
<comment type="function">
    <text evidence="6">Specifically catalyzes the decarboxylation of meso-diaminopimelate (meso-DAP) to L-lysine.</text>
</comment>
<comment type="caution">
    <text evidence="11">The sequence shown here is derived from an EMBL/GenBank/DDBJ whole genome shotgun (WGS) entry which is preliminary data.</text>
</comment>
<evidence type="ECO:0000256" key="5">
    <source>
        <dbReference type="ARBA" id="ARBA00023239"/>
    </source>
</evidence>
<dbReference type="GO" id="GO:0008836">
    <property type="term" value="F:diaminopimelate decarboxylase activity"/>
    <property type="evidence" value="ECO:0007669"/>
    <property type="project" value="UniProtKB-UniRule"/>
</dbReference>
<feature type="binding site" evidence="6">
    <location>
        <begin position="307"/>
        <end position="310"/>
    </location>
    <ligand>
        <name>pyridoxal 5'-phosphate</name>
        <dbReference type="ChEBI" id="CHEBI:597326"/>
    </ligand>
</feature>
<dbReference type="UniPathway" id="UPA00034">
    <property type="reaction ID" value="UER00027"/>
</dbReference>
<dbReference type="EMBL" id="MSIF01000008">
    <property type="protein sequence ID" value="OLF09873.1"/>
    <property type="molecule type" value="Genomic_DNA"/>
</dbReference>
<dbReference type="PROSITE" id="PS00879">
    <property type="entry name" value="ODR_DC_2_2"/>
    <property type="match status" value="1"/>
</dbReference>
<feature type="binding site" evidence="6">
    <location>
        <position position="408"/>
    </location>
    <ligand>
        <name>substrate</name>
    </ligand>
</feature>
<comment type="catalytic activity">
    <reaction evidence="6 9">
        <text>meso-2,6-diaminopimelate + H(+) = L-lysine + CO2</text>
        <dbReference type="Rhea" id="RHEA:15101"/>
        <dbReference type="ChEBI" id="CHEBI:15378"/>
        <dbReference type="ChEBI" id="CHEBI:16526"/>
        <dbReference type="ChEBI" id="CHEBI:32551"/>
        <dbReference type="ChEBI" id="CHEBI:57791"/>
        <dbReference type="EC" id="4.1.1.20"/>
    </reaction>
</comment>
<feature type="binding site" evidence="6">
    <location>
        <position position="347"/>
    </location>
    <ligand>
        <name>substrate</name>
    </ligand>
</feature>
<dbReference type="InterPro" id="IPR009006">
    <property type="entry name" value="Ala_racemase/Decarboxylase_C"/>
</dbReference>
<dbReference type="PANTHER" id="PTHR43727:SF2">
    <property type="entry name" value="GROUP IV DECARBOXYLASE"/>
    <property type="match status" value="1"/>
</dbReference>
<keyword evidence="4 6" id="KW-0457">Lysine biosynthesis</keyword>
<dbReference type="AlphaFoldDB" id="A0A7Z0WM71"/>
<dbReference type="SUPFAM" id="SSF50621">
    <property type="entry name" value="Alanine racemase C-terminal domain-like"/>
    <property type="match status" value="1"/>
</dbReference>
<gene>
    <name evidence="6" type="primary">lysA</name>
    <name evidence="11" type="ORF">BLA60_18925</name>
</gene>
<dbReference type="Proteomes" id="UP000185696">
    <property type="component" value="Unassembled WGS sequence"/>
</dbReference>